<dbReference type="KEGG" id="nio:NITINOP_3036"/>
<accession>A0A0S4KXU9</accession>
<keyword evidence="2" id="KW-1185">Reference proteome</keyword>
<dbReference type="Proteomes" id="UP000066284">
    <property type="component" value="Chromosome 1"/>
</dbReference>
<organism evidence="1 2">
    <name type="scientific">Candidatus Nitrospira inopinata</name>
    <dbReference type="NCBI Taxonomy" id="1715989"/>
    <lineage>
        <taxon>Bacteria</taxon>
        <taxon>Pseudomonadati</taxon>
        <taxon>Nitrospirota</taxon>
        <taxon>Nitrospiria</taxon>
        <taxon>Nitrospirales</taxon>
        <taxon>Nitrospiraceae</taxon>
        <taxon>Nitrospira</taxon>
    </lineage>
</organism>
<dbReference type="InterPro" id="IPR043519">
    <property type="entry name" value="NT_sf"/>
</dbReference>
<gene>
    <name evidence="1" type="ORF">NITINOP_3036</name>
</gene>
<dbReference type="SUPFAM" id="SSF81301">
    <property type="entry name" value="Nucleotidyltransferase"/>
    <property type="match status" value="1"/>
</dbReference>
<dbReference type="EMBL" id="LN885086">
    <property type="protein sequence ID" value="CUQ68008.1"/>
    <property type="molecule type" value="Genomic_DNA"/>
</dbReference>
<dbReference type="STRING" id="1715989.NITINOP_3036"/>
<dbReference type="Gene3D" id="3.30.460.10">
    <property type="entry name" value="Beta Polymerase, domain 2"/>
    <property type="match status" value="1"/>
</dbReference>
<dbReference type="AlphaFoldDB" id="A0A0S4KXU9"/>
<sequence>MSGEAMSIPHWSIDGLPEGTYKLLRSYVQDVIKAFGDRLEAVLLYGSAARRDFLPGRSNLNILLVVSSCELSVLKPYVPLHAKWGKELIVAPLFLTSDDLRASAAVFPLECQDIRDCHRLLWGKDPFVGFVVDHRHLAGEVLQGLRGNLVRLRQRLVEGEATGEAMTILLSLSITSLLPVLRGVQRLLDRPALFDGESLLKDLEVCCETDLAALREAWSLKRGHSSPGRLEVPRLMDRYLESLGRLVVSVERRLGQLQAGRS</sequence>
<dbReference type="OrthoDB" id="5507064at2"/>
<protein>
    <recommendedName>
        <fullName evidence="3">Polymerase nucleotidyl transferase domain-containing protein</fullName>
    </recommendedName>
</protein>
<reference evidence="2" key="1">
    <citation type="submission" date="2015-09" db="EMBL/GenBank/DDBJ databases">
        <authorList>
            <person name="Daims H."/>
        </authorList>
    </citation>
    <scope>NUCLEOTIDE SEQUENCE [LARGE SCALE GENOMIC DNA]</scope>
</reference>
<evidence type="ECO:0000313" key="2">
    <source>
        <dbReference type="Proteomes" id="UP000066284"/>
    </source>
</evidence>
<evidence type="ECO:0000313" key="1">
    <source>
        <dbReference type="EMBL" id="CUQ68008.1"/>
    </source>
</evidence>
<dbReference type="RefSeq" id="WP_062487006.1">
    <property type="nucleotide sequence ID" value="NZ_LN885086.1"/>
</dbReference>
<name>A0A0S4KXU9_9BACT</name>
<proteinExistence type="predicted"/>
<evidence type="ECO:0008006" key="3">
    <source>
        <dbReference type="Google" id="ProtNLM"/>
    </source>
</evidence>